<dbReference type="Proteomes" id="UP000596660">
    <property type="component" value="Unplaced"/>
</dbReference>
<gene>
    <name evidence="6" type="primary">LOC110698085</name>
</gene>
<dbReference type="EC" id="2.4.1.-" evidence="5"/>
<organism evidence="6 7">
    <name type="scientific">Chenopodium quinoa</name>
    <name type="common">Quinoa</name>
    <dbReference type="NCBI Taxonomy" id="63459"/>
    <lineage>
        <taxon>Eukaryota</taxon>
        <taxon>Viridiplantae</taxon>
        <taxon>Streptophyta</taxon>
        <taxon>Embryophyta</taxon>
        <taxon>Tracheophyta</taxon>
        <taxon>Spermatophyta</taxon>
        <taxon>Magnoliopsida</taxon>
        <taxon>eudicotyledons</taxon>
        <taxon>Gunneridae</taxon>
        <taxon>Pentapetalae</taxon>
        <taxon>Caryophyllales</taxon>
        <taxon>Chenopodiaceae</taxon>
        <taxon>Chenopodioideae</taxon>
        <taxon>Atripliceae</taxon>
        <taxon>Chenopodium</taxon>
    </lineage>
</organism>
<keyword evidence="3 4" id="KW-0808">Transferase</keyword>
<accession>A0A803MB51</accession>
<reference evidence="6" key="2">
    <citation type="submission" date="2021-03" db="UniProtKB">
        <authorList>
            <consortium name="EnsemblPlants"/>
        </authorList>
    </citation>
    <scope>IDENTIFICATION</scope>
</reference>
<dbReference type="PANTHER" id="PTHR48049:SF91">
    <property type="entry name" value="UDP-GLYCOSYLTRANSFERASE 79B7-RELATED"/>
    <property type="match status" value="1"/>
</dbReference>
<proteinExistence type="inferred from homology"/>
<reference evidence="6" key="1">
    <citation type="journal article" date="2017" name="Nature">
        <title>The genome of Chenopodium quinoa.</title>
        <authorList>
            <person name="Jarvis D.E."/>
            <person name="Ho Y.S."/>
            <person name="Lightfoot D.J."/>
            <person name="Schmoeckel S.M."/>
            <person name="Li B."/>
            <person name="Borm T.J.A."/>
            <person name="Ohyanagi H."/>
            <person name="Mineta K."/>
            <person name="Michell C.T."/>
            <person name="Saber N."/>
            <person name="Kharbatia N.M."/>
            <person name="Rupper R.R."/>
            <person name="Sharp A.R."/>
            <person name="Dally N."/>
            <person name="Boughton B.A."/>
            <person name="Woo Y.H."/>
            <person name="Gao G."/>
            <person name="Schijlen E.G.W.M."/>
            <person name="Guo X."/>
            <person name="Momin A.A."/>
            <person name="Negrao S."/>
            <person name="Al-Babili S."/>
            <person name="Gehring C."/>
            <person name="Roessner U."/>
            <person name="Jung C."/>
            <person name="Murphy K."/>
            <person name="Arold S.T."/>
            <person name="Gojobori T."/>
            <person name="van der Linden C.G."/>
            <person name="van Loo E.N."/>
            <person name="Jellen E.N."/>
            <person name="Maughan P.J."/>
            <person name="Tester M."/>
        </authorList>
    </citation>
    <scope>NUCLEOTIDE SEQUENCE [LARGE SCALE GENOMIC DNA]</scope>
    <source>
        <strain evidence="6">cv. PI 614886</strain>
    </source>
</reference>
<dbReference type="OrthoDB" id="5835829at2759"/>
<evidence type="ECO:0000313" key="7">
    <source>
        <dbReference type="Proteomes" id="UP000596660"/>
    </source>
</evidence>
<evidence type="ECO:0000256" key="1">
    <source>
        <dbReference type="ARBA" id="ARBA00004721"/>
    </source>
</evidence>
<dbReference type="Gramene" id="AUR62026318-RA">
    <property type="protein sequence ID" value="AUR62026318-RA:cds"/>
    <property type="gene ID" value="AUR62026318"/>
</dbReference>
<dbReference type="Gene3D" id="3.40.50.2000">
    <property type="entry name" value="Glycogen Phosphorylase B"/>
    <property type="match status" value="2"/>
</dbReference>
<sequence length="458" mass="51625">MEEKQLNILMYPWIAMGHITPYFHLANKLTEKGHKVTLLLPNKAKLQLQSLNHYYSSLLTLHTITIPHVDPLPPGTETASDVPFPLHNHLATAFDLTRPQFESIVSTLQPNLVFYDMAHWVPEVVSPGTKYVAYFVVSTAALAFGMVPSRDPPKDKAVVEEDDCVVNVPHRYPSSKVVLEPRRLLGLYMPLGQGLTLYDRVTTAVKRSHVIAVRTCQETEGKYCDYLSSQYDNKPILFSGPVLPELEIEGELEGHWAKWLNQFRPNSVVYCSFGSQFVLEVVQFQELLLGFEMTNLPFLVAVKPPTGCITVEEAFPEGFAERTKERGVVTGEWVQQRLILNHPSVGCFVSHCGFGSMWESLMSENQIVLIPQLEDQVLNTKIMVEELKVAVEVDKGEDGSWVSKESFCNAIKCVTDEGSEICGLIKKNHVLWRQKLGDPKFMSGYIDKFIKELQGLVD</sequence>
<dbReference type="OMA" id="FHALMYP"/>
<dbReference type="InterPro" id="IPR035595">
    <property type="entry name" value="UDP_glycos_trans_CS"/>
</dbReference>
<evidence type="ECO:0000256" key="2">
    <source>
        <dbReference type="ARBA" id="ARBA00009995"/>
    </source>
</evidence>
<dbReference type="RefSeq" id="XP_021731180.1">
    <property type="nucleotide sequence ID" value="XM_021875488.1"/>
</dbReference>
<dbReference type="GeneID" id="110698085"/>
<keyword evidence="4" id="KW-0328">Glycosyltransferase</keyword>
<dbReference type="InterPro" id="IPR050481">
    <property type="entry name" value="UDP-glycosyltransf_plant"/>
</dbReference>
<dbReference type="FunFam" id="3.40.50.2000:FF:000037">
    <property type="entry name" value="Glycosyltransferase"/>
    <property type="match status" value="1"/>
</dbReference>
<comment type="pathway">
    <text evidence="1">Secondary metabolite biosynthesis; terpenoid biosynthesis.</text>
</comment>
<dbReference type="Pfam" id="PF00201">
    <property type="entry name" value="UDPGT"/>
    <property type="match status" value="1"/>
</dbReference>
<dbReference type="AlphaFoldDB" id="A0A803MB51"/>
<protein>
    <recommendedName>
        <fullName evidence="5">Glycosyltransferase</fullName>
        <ecNumber evidence="5">2.4.1.-</ecNumber>
    </recommendedName>
</protein>
<dbReference type="CDD" id="cd03784">
    <property type="entry name" value="GT1_Gtf-like"/>
    <property type="match status" value="1"/>
</dbReference>
<keyword evidence="7" id="KW-1185">Reference proteome</keyword>
<dbReference type="PANTHER" id="PTHR48049">
    <property type="entry name" value="GLYCOSYLTRANSFERASE"/>
    <property type="match status" value="1"/>
</dbReference>
<name>A0A803MB51_CHEQI</name>
<dbReference type="InterPro" id="IPR002213">
    <property type="entry name" value="UDP_glucos_trans"/>
</dbReference>
<comment type="similarity">
    <text evidence="2 4">Belongs to the UDP-glycosyltransferase family.</text>
</comment>
<evidence type="ECO:0000256" key="3">
    <source>
        <dbReference type="ARBA" id="ARBA00022679"/>
    </source>
</evidence>
<dbReference type="PROSITE" id="PS00375">
    <property type="entry name" value="UDPGT"/>
    <property type="match status" value="1"/>
</dbReference>
<dbReference type="EnsemblPlants" id="AUR62026318-RA">
    <property type="protein sequence ID" value="AUR62026318-RA:cds"/>
    <property type="gene ID" value="AUR62026318"/>
</dbReference>
<dbReference type="GO" id="GO:0035251">
    <property type="term" value="F:UDP-glucosyltransferase activity"/>
    <property type="evidence" value="ECO:0007669"/>
    <property type="project" value="InterPro"/>
</dbReference>
<evidence type="ECO:0000256" key="4">
    <source>
        <dbReference type="RuleBase" id="RU003718"/>
    </source>
</evidence>
<dbReference type="SUPFAM" id="SSF53756">
    <property type="entry name" value="UDP-Glycosyltransferase/glycogen phosphorylase"/>
    <property type="match status" value="1"/>
</dbReference>
<evidence type="ECO:0000313" key="6">
    <source>
        <dbReference type="EnsemblPlants" id="AUR62026318-RA:cds"/>
    </source>
</evidence>
<evidence type="ECO:0000256" key="5">
    <source>
        <dbReference type="RuleBase" id="RU362057"/>
    </source>
</evidence>
<dbReference type="KEGG" id="cqi:110698085"/>